<proteinExistence type="predicted"/>
<keyword evidence="6" id="KW-1185">Reference proteome</keyword>
<sequence>MFQIIPRHVITRRVVPLTVRGTAPRLTPLYRQTPLRYYSDKKDSDKLNQEPKKQATDPSTTTTTTKQDDILSLRQKLHKTNTWHEADQLRKQIRKHGEEVTETPTTSATPVAPATSATTATPAIPATPATPATPAPATSATLAKPATPTTPTTPTTPPTPAQAVNPPAQPPIDLLLKQQLSLHLSRLIQESTDQTLQKLAPLTNPTTTPGIVNTLKRIERRAWAWRIFLLTAALAGTVVLIPEHEREYYIYRFNDACEEVKGWFDEEVREARRKKREEQELEQERGVIEALTRSDIKVEAYPSRDDQRLSILSKFLFVLFWCFCWSGGFTGLVLPGRVFRGGKVE</sequence>
<feature type="compositionally biased region" description="Low complexity" evidence="2">
    <location>
        <begin position="103"/>
        <end position="153"/>
    </location>
</feature>
<name>B2B1B1_PODAN</name>
<evidence type="ECO:0000313" key="5">
    <source>
        <dbReference type="EMBL" id="CDP27412.1"/>
    </source>
</evidence>
<dbReference type="OrthoDB" id="10584900at2759"/>
<dbReference type="EMBL" id="CU638743">
    <property type="protein sequence ID" value="CAP70818.1"/>
    <property type="molecule type" value="Genomic_DNA"/>
</dbReference>
<dbReference type="Proteomes" id="UP000001197">
    <property type="component" value="Chromosome 3"/>
</dbReference>
<protein>
    <submittedName>
        <fullName evidence="4">Podospora anserina S mat+ genomic DNA chromosome 3, supercontig 2</fullName>
    </submittedName>
</protein>
<feature type="coiled-coil region" evidence="1">
    <location>
        <begin position="264"/>
        <end position="294"/>
    </location>
</feature>
<feature type="compositionally biased region" description="Basic and acidic residues" evidence="2">
    <location>
        <begin position="38"/>
        <end position="55"/>
    </location>
</feature>
<reference evidence="5" key="4">
    <citation type="submission" date="2015-04" db="EMBL/GenBank/DDBJ databases">
        <title>Maintaining two mating types: Structure of the mating type locus and its role in heterokaryosis in Podospora anserina.</title>
        <authorList>
            <person name="Grognet P."/>
            <person name="Bidard F."/>
            <person name="Kuchly C."/>
            <person name="Chan Ho Tong L."/>
            <person name="Coppin E."/>
            <person name="Ait Benkhali J."/>
            <person name="Couloux A."/>
            <person name="Wincker P."/>
            <person name="Debuchy R."/>
            <person name="Silar P."/>
        </authorList>
    </citation>
    <scope>NUCLEOTIDE SEQUENCE</scope>
</reference>
<evidence type="ECO:0000313" key="4">
    <source>
        <dbReference type="EMBL" id="CAP70818.1"/>
    </source>
</evidence>
<reference evidence="4 6" key="1">
    <citation type="journal article" date="2008" name="Genome Biol.">
        <title>The genome sequence of the model ascomycete fungus Podospora anserina.</title>
        <authorList>
            <person name="Espagne E."/>
            <person name="Lespinet O."/>
            <person name="Malagnac F."/>
            <person name="Da Silva C."/>
            <person name="Jaillon O."/>
            <person name="Porcel B.M."/>
            <person name="Couloux A."/>
            <person name="Aury J.-M."/>
            <person name="Segurens B."/>
            <person name="Poulain J."/>
            <person name="Anthouard V."/>
            <person name="Grossetete S."/>
            <person name="Khalili H."/>
            <person name="Coppin E."/>
            <person name="Dequard-Chablat M."/>
            <person name="Picard M."/>
            <person name="Contamine V."/>
            <person name="Arnaise S."/>
            <person name="Bourdais A."/>
            <person name="Berteaux-Lecellier V."/>
            <person name="Gautheret D."/>
            <person name="de Vries R.P."/>
            <person name="Battaglia E."/>
            <person name="Coutinho P.M."/>
            <person name="Danchin E.G.J."/>
            <person name="Henrissat B."/>
            <person name="El Khoury R."/>
            <person name="Sainsard-Chanet A."/>
            <person name="Boivin A."/>
            <person name="Pinan-Lucarre B."/>
            <person name="Sellem C.H."/>
            <person name="Debuchy R."/>
            <person name="Wincker P."/>
            <person name="Weissenbach J."/>
            <person name="Silar P."/>
        </authorList>
    </citation>
    <scope>NUCLEOTIDE SEQUENCE [LARGE SCALE GENOMIC DNA]</scope>
    <source>
        <strain evidence="6">S / ATCC MYA-4624 / DSM 980 / FGSC 10383</strain>
        <strain evidence="4">S mat+</strain>
    </source>
</reference>
<evidence type="ECO:0000256" key="3">
    <source>
        <dbReference type="SAM" id="Phobius"/>
    </source>
</evidence>
<evidence type="ECO:0000256" key="1">
    <source>
        <dbReference type="SAM" id="Coils"/>
    </source>
</evidence>
<feature type="transmembrane region" description="Helical" evidence="3">
    <location>
        <begin position="223"/>
        <end position="241"/>
    </location>
</feature>
<evidence type="ECO:0000256" key="2">
    <source>
        <dbReference type="SAM" id="MobiDB-lite"/>
    </source>
</evidence>
<dbReference type="KEGG" id="pan:PODANSg6721"/>
<dbReference type="HOGENOM" id="CLU_804405_0_0_1"/>
<dbReference type="VEuPathDB" id="FungiDB:PODANS_3_8780"/>
<dbReference type="GeneID" id="6193740"/>
<feature type="transmembrane region" description="Helical" evidence="3">
    <location>
        <begin position="311"/>
        <end position="334"/>
    </location>
</feature>
<dbReference type="AlphaFoldDB" id="B2B1B1"/>
<feature type="region of interest" description="Disordered" evidence="2">
    <location>
        <begin position="37"/>
        <end position="68"/>
    </location>
</feature>
<reference evidence="4" key="2">
    <citation type="submission" date="2008-07" db="EMBL/GenBank/DDBJ databases">
        <authorList>
            <person name="Genoscope - CEA"/>
        </authorList>
    </citation>
    <scope>NUCLEOTIDE SEQUENCE</scope>
    <source>
        <strain evidence="4">S mat+</strain>
    </source>
</reference>
<dbReference type="RefSeq" id="XP_001909685.1">
    <property type="nucleotide sequence ID" value="XM_001909650.1"/>
</dbReference>
<keyword evidence="3" id="KW-0472">Membrane</keyword>
<feature type="region of interest" description="Disordered" evidence="2">
    <location>
        <begin position="97"/>
        <end position="170"/>
    </location>
</feature>
<keyword evidence="3" id="KW-0812">Transmembrane</keyword>
<gene>
    <name evidence="4" type="ORF">PODANS_3_8780</name>
</gene>
<organism evidence="4">
    <name type="scientific">Podospora anserina (strain S / ATCC MYA-4624 / DSM 980 / FGSC 10383)</name>
    <name type="common">Pleurage anserina</name>
    <dbReference type="NCBI Taxonomy" id="515849"/>
    <lineage>
        <taxon>Eukaryota</taxon>
        <taxon>Fungi</taxon>
        <taxon>Dikarya</taxon>
        <taxon>Ascomycota</taxon>
        <taxon>Pezizomycotina</taxon>
        <taxon>Sordariomycetes</taxon>
        <taxon>Sordariomycetidae</taxon>
        <taxon>Sordariales</taxon>
        <taxon>Podosporaceae</taxon>
        <taxon>Podospora</taxon>
        <taxon>Podospora anserina</taxon>
    </lineage>
</organism>
<accession>B2B1B1</accession>
<dbReference type="EMBL" id="FO904938">
    <property type="protein sequence ID" value="CDP27412.1"/>
    <property type="molecule type" value="Genomic_DNA"/>
</dbReference>
<reference evidence="6" key="3">
    <citation type="journal article" date="2014" name="Genetics">
        <title>Maintaining two mating types: Structure of the mating type locus and its role in heterokaryosis in Podospora anserina.</title>
        <authorList>
            <person name="Grognet P."/>
            <person name="Bidard F."/>
            <person name="Kuchly C."/>
            <person name="Tong L.C.H."/>
            <person name="Coppin E."/>
            <person name="Benkhali J.A."/>
            <person name="Couloux A."/>
            <person name="Wincker P."/>
            <person name="Debuchy R."/>
            <person name="Silar P."/>
        </authorList>
    </citation>
    <scope>GENOME REANNOTATION</scope>
    <source>
        <strain evidence="6">S / ATCC MYA-4624 / DSM 980 / FGSC 10383</strain>
    </source>
</reference>
<keyword evidence="1" id="KW-0175">Coiled coil</keyword>
<keyword evidence="3" id="KW-1133">Transmembrane helix</keyword>
<evidence type="ECO:0000313" key="6">
    <source>
        <dbReference type="Proteomes" id="UP000001197"/>
    </source>
</evidence>